<evidence type="ECO:0000313" key="2">
    <source>
        <dbReference type="EMBL" id="JAG08988.1"/>
    </source>
</evidence>
<dbReference type="EMBL" id="GDHC01011907">
    <property type="protein sequence ID" value="JAQ06722.1"/>
    <property type="molecule type" value="Transcribed_RNA"/>
</dbReference>
<protein>
    <submittedName>
        <fullName evidence="2">Glycine--tRNA ligase 2, chloroplastic/mitochondrial</fullName>
    </submittedName>
</protein>
<proteinExistence type="predicted"/>
<sequence>METAGRRPALLQAVRTQTEAETDVEADADAEVEMETETDEGVAVEVDDAAFETPKKKCRTSWNSTTNTLTPITPHLTRNLIREHNQARSLHLCNKYDFND</sequence>
<reference evidence="3" key="3">
    <citation type="journal article" date="2016" name="Gigascience">
        <title>De novo construction of an expanded transcriptome assembly for the western tarnished plant bug, Lygus hesperus.</title>
        <authorList>
            <person name="Tassone E.E."/>
            <person name="Geib S.M."/>
            <person name="Hall B."/>
            <person name="Fabrick J.A."/>
            <person name="Brent C.S."/>
            <person name="Hull J.J."/>
        </authorList>
    </citation>
    <scope>NUCLEOTIDE SEQUENCE</scope>
</reference>
<dbReference type="AlphaFoldDB" id="A0A0A9WR84"/>
<feature type="region of interest" description="Disordered" evidence="1">
    <location>
        <begin position="1"/>
        <end position="27"/>
    </location>
</feature>
<evidence type="ECO:0000313" key="3">
    <source>
        <dbReference type="EMBL" id="JAQ06722.1"/>
    </source>
</evidence>
<dbReference type="EMBL" id="GBHO01034616">
    <property type="protein sequence ID" value="JAG08988.1"/>
    <property type="molecule type" value="Transcribed_RNA"/>
</dbReference>
<reference evidence="2" key="2">
    <citation type="submission" date="2014-07" db="EMBL/GenBank/DDBJ databases">
        <authorList>
            <person name="Hull J."/>
        </authorList>
    </citation>
    <scope>NUCLEOTIDE SEQUENCE</scope>
</reference>
<evidence type="ECO:0000256" key="1">
    <source>
        <dbReference type="SAM" id="MobiDB-lite"/>
    </source>
</evidence>
<organism evidence="2">
    <name type="scientific">Lygus hesperus</name>
    <name type="common">Western plant bug</name>
    <dbReference type="NCBI Taxonomy" id="30085"/>
    <lineage>
        <taxon>Eukaryota</taxon>
        <taxon>Metazoa</taxon>
        <taxon>Ecdysozoa</taxon>
        <taxon>Arthropoda</taxon>
        <taxon>Hexapoda</taxon>
        <taxon>Insecta</taxon>
        <taxon>Pterygota</taxon>
        <taxon>Neoptera</taxon>
        <taxon>Paraneoptera</taxon>
        <taxon>Hemiptera</taxon>
        <taxon>Heteroptera</taxon>
        <taxon>Panheteroptera</taxon>
        <taxon>Cimicomorpha</taxon>
        <taxon>Miridae</taxon>
        <taxon>Mirini</taxon>
        <taxon>Lygus</taxon>
    </lineage>
</organism>
<reference evidence="2" key="1">
    <citation type="journal article" date="2014" name="PLoS ONE">
        <title>Transcriptome-Based Identification of ABC Transporters in the Western Tarnished Plant Bug Lygus hesperus.</title>
        <authorList>
            <person name="Hull J.J."/>
            <person name="Chaney K."/>
            <person name="Geib S.M."/>
            <person name="Fabrick J.A."/>
            <person name="Brent C.S."/>
            <person name="Walsh D."/>
            <person name="Lavine L.C."/>
        </authorList>
    </citation>
    <scope>NUCLEOTIDE SEQUENCE</scope>
</reference>
<keyword evidence="2" id="KW-0436">Ligase</keyword>
<accession>A0A0A9WR84</accession>
<dbReference type="GO" id="GO:0016874">
    <property type="term" value="F:ligase activity"/>
    <property type="evidence" value="ECO:0007669"/>
    <property type="project" value="UniProtKB-KW"/>
</dbReference>
<gene>
    <name evidence="2" type="primary">GLYRS-2_1</name>
    <name evidence="2" type="ORF">CM83_2122</name>
    <name evidence="3" type="ORF">g.18099</name>
</gene>
<name>A0A0A9WR84_LYGHE</name>